<sequence>MTNDETQERMLAGIEELLSQLDDLSFSQLLRLRNLDPMRVKQVQQELVKVRRALIKAQQVLGRLDLAIPEREERER</sequence>
<reference evidence="1 2" key="1">
    <citation type="submission" date="2024-07" db="EMBL/GenBank/DDBJ databases">
        <title>Draft Genome Sequence of Ferrimicrobium acidiphilum Strain YE2023, Isolated from a Pulp of Bioleach Reactor.</title>
        <authorList>
            <person name="Elkina Y.A."/>
            <person name="Bulaeva A.G."/>
            <person name="Beletsky A.V."/>
            <person name="Mardanov A.V."/>
        </authorList>
    </citation>
    <scope>NUCLEOTIDE SEQUENCE [LARGE SCALE GENOMIC DNA]</scope>
    <source>
        <strain evidence="1 2">YE2023</strain>
    </source>
</reference>
<evidence type="ECO:0000313" key="1">
    <source>
        <dbReference type="EMBL" id="MEX6428971.1"/>
    </source>
</evidence>
<dbReference type="RefSeq" id="WP_298381912.1">
    <property type="nucleotide sequence ID" value="NZ_JBFSHR010000008.1"/>
</dbReference>
<accession>A0ABV3Y086</accession>
<gene>
    <name evidence="1" type="ORF">AB6A68_03865</name>
</gene>
<evidence type="ECO:0008006" key="3">
    <source>
        <dbReference type="Google" id="ProtNLM"/>
    </source>
</evidence>
<name>A0ABV3Y086_9ACTN</name>
<keyword evidence="2" id="KW-1185">Reference proteome</keyword>
<proteinExistence type="predicted"/>
<dbReference type="Proteomes" id="UP001560267">
    <property type="component" value="Unassembled WGS sequence"/>
</dbReference>
<protein>
    <recommendedName>
        <fullName evidence="3">50S ribosomal protein L29</fullName>
    </recommendedName>
</protein>
<evidence type="ECO:0000313" key="2">
    <source>
        <dbReference type="Proteomes" id="UP001560267"/>
    </source>
</evidence>
<organism evidence="1 2">
    <name type="scientific">Ferrimicrobium acidiphilum</name>
    <dbReference type="NCBI Taxonomy" id="121039"/>
    <lineage>
        <taxon>Bacteria</taxon>
        <taxon>Bacillati</taxon>
        <taxon>Actinomycetota</taxon>
        <taxon>Acidimicrobiia</taxon>
        <taxon>Acidimicrobiales</taxon>
        <taxon>Acidimicrobiaceae</taxon>
        <taxon>Ferrimicrobium</taxon>
    </lineage>
</organism>
<comment type="caution">
    <text evidence="1">The sequence shown here is derived from an EMBL/GenBank/DDBJ whole genome shotgun (WGS) entry which is preliminary data.</text>
</comment>
<dbReference type="EMBL" id="JBFSHR010000008">
    <property type="protein sequence ID" value="MEX6428971.1"/>
    <property type="molecule type" value="Genomic_DNA"/>
</dbReference>